<dbReference type="AlphaFoldDB" id="A0A2T1KGV1"/>
<dbReference type="GO" id="GO:0040029">
    <property type="term" value="P:epigenetic regulation of gene expression"/>
    <property type="evidence" value="ECO:0007669"/>
    <property type="project" value="TreeGrafter"/>
</dbReference>
<feature type="domain" description="Histone deacetylase" evidence="1">
    <location>
        <begin position="13"/>
        <end position="101"/>
    </location>
</feature>
<dbReference type="EMBL" id="PXNN01000006">
    <property type="protein sequence ID" value="PSF09361.1"/>
    <property type="molecule type" value="Genomic_DNA"/>
</dbReference>
<dbReference type="RefSeq" id="WP_106670600.1">
    <property type="nucleotide sequence ID" value="NZ_PXNN01000006.1"/>
</dbReference>
<protein>
    <recommendedName>
        <fullName evidence="1">Histone deacetylase domain-containing protein</fullName>
    </recommendedName>
</protein>
<proteinExistence type="predicted"/>
<organism evidence="2 3">
    <name type="scientific">Marinobacter halophilus</name>
    <dbReference type="NCBI Taxonomy" id="1323740"/>
    <lineage>
        <taxon>Bacteria</taxon>
        <taxon>Pseudomonadati</taxon>
        <taxon>Pseudomonadota</taxon>
        <taxon>Gammaproteobacteria</taxon>
        <taxon>Pseudomonadales</taxon>
        <taxon>Marinobacteraceae</taxon>
        <taxon>Marinobacter</taxon>
    </lineage>
</organism>
<name>A0A2T1KGV1_9GAMM</name>
<keyword evidence="3" id="KW-1185">Reference proteome</keyword>
<evidence type="ECO:0000313" key="2">
    <source>
        <dbReference type="EMBL" id="PSF09361.1"/>
    </source>
</evidence>
<dbReference type="Proteomes" id="UP000238385">
    <property type="component" value="Unassembled WGS sequence"/>
</dbReference>
<dbReference type="InterPro" id="IPR037138">
    <property type="entry name" value="His_deacetylse_dom_sf"/>
</dbReference>
<sequence length="101" mass="11080">MTLIHCERNFPRQKKISDLDVALPNGMGDEDYLHVVSNTLQKVLAMSRPDIVLYDAGVDVFQGAPLGKMSVSEPGIRERDYRVLSELKRLGIPVATVIGGG</sequence>
<dbReference type="PANTHER" id="PTHR10625">
    <property type="entry name" value="HISTONE DEACETYLASE HDAC1-RELATED"/>
    <property type="match status" value="1"/>
</dbReference>
<dbReference type="Gene3D" id="3.40.800.20">
    <property type="entry name" value="Histone deacetylase domain"/>
    <property type="match status" value="1"/>
</dbReference>
<dbReference type="GO" id="GO:0004407">
    <property type="term" value="F:histone deacetylase activity"/>
    <property type="evidence" value="ECO:0007669"/>
    <property type="project" value="TreeGrafter"/>
</dbReference>
<accession>A0A2T1KGV1</accession>
<dbReference type="Pfam" id="PF00850">
    <property type="entry name" value="Hist_deacetyl"/>
    <property type="match status" value="1"/>
</dbReference>
<comment type="caution">
    <text evidence="2">The sequence shown here is derived from an EMBL/GenBank/DDBJ whole genome shotgun (WGS) entry which is preliminary data.</text>
</comment>
<evidence type="ECO:0000313" key="3">
    <source>
        <dbReference type="Proteomes" id="UP000238385"/>
    </source>
</evidence>
<gene>
    <name evidence="2" type="ORF">C7H08_04635</name>
</gene>
<dbReference type="OrthoDB" id="9808367at2"/>
<dbReference type="PANTHER" id="PTHR10625:SF19">
    <property type="entry name" value="HISTONE DEACETYLASE 12"/>
    <property type="match status" value="1"/>
</dbReference>
<evidence type="ECO:0000259" key="1">
    <source>
        <dbReference type="Pfam" id="PF00850"/>
    </source>
</evidence>
<dbReference type="InterPro" id="IPR023696">
    <property type="entry name" value="Ureohydrolase_dom_sf"/>
</dbReference>
<reference evidence="2 3" key="1">
    <citation type="submission" date="2018-03" db="EMBL/GenBank/DDBJ databases">
        <title>Marinobacter brunus sp. nov., a marine bacterium of Gamma-proteobacteria isolated from the surface seawater of the South China Sea.</title>
        <authorList>
            <person name="Cheng H."/>
            <person name="Wu Y.-H."/>
            <person name="Xamxidin M."/>
            <person name="Xu X.-W."/>
        </authorList>
    </citation>
    <scope>NUCLEOTIDE SEQUENCE [LARGE SCALE GENOMIC DNA]</scope>
    <source>
        <strain evidence="2 3">JCM 30472</strain>
    </source>
</reference>
<dbReference type="InterPro" id="IPR023801">
    <property type="entry name" value="His_deacetylse_dom"/>
</dbReference>
<dbReference type="SUPFAM" id="SSF52768">
    <property type="entry name" value="Arginase/deacetylase"/>
    <property type="match status" value="1"/>
</dbReference>